<evidence type="ECO:0000313" key="8">
    <source>
        <dbReference type="Proteomes" id="UP000284379"/>
    </source>
</evidence>
<dbReference type="InterPro" id="IPR002797">
    <property type="entry name" value="Polysacc_synth"/>
</dbReference>
<feature type="transmembrane region" description="Helical" evidence="6">
    <location>
        <begin position="257"/>
        <end position="282"/>
    </location>
</feature>
<feature type="transmembrane region" description="Helical" evidence="6">
    <location>
        <begin position="41"/>
        <end position="67"/>
    </location>
</feature>
<accession>A0A413V6K4</accession>
<evidence type="ECO:0000313" key="7">
    <source>
        <dbReference type="EMBL" id="RHB29217.1"/>
    </source>
</evidence>
<organism evidence="7 8">
    <name type="scientific">Bacteroides nordii</name>
    <dbReference type="NCBI Taxonomy" id="291645"/>
    <lineage>
        <taxon>Bacteria</taxon>
        <taxon>Pseudomonadati</taxon>
        <taxon>Bacteroidota</taxon>
        <taxon>Bacteroidia</taxon>
        <taxon>Bacteroidales</taxon>
        <taxon>Bacteroidaceae</taxon>
        <taxon>Bacteroides</taxon>
    </lineage>
</organism>
<feature type="transmembrane region" description="Helical" evidence="6">
    <location>
        <begin position="223"/>
        <end position="251"/>
    </location>
</feature>
<name>A0A413V6K4_9BACE</name>
<feature type="transmembrane region" description="Helical" evidence="6">
    <location>
        <begin position="459"/>
        <end position="482"/>
    </location>
</feature>
<feature type="transmembrane region" description="Helical" evidence="6">
    <location>
        <begin position="7"/>
        <end position="29"/>
    </location>
</feature>
<evidence type="ECO:0000256" key="3">
    <source>
        <dbReference type="ARBA" id="ARBA00022692"/>
    </source>
</evidence>
<sequence length="500" mass="55934">MVNQIKYGAVISYAALFINILIGLVYTPWMINSIGKADYGLYTLAFSVIQIFVFDFGLSQAVTRFVAKYLAEGRQDKANQLIGVTYKLYLVADVVIFTLLVGVFFFIPDIYKGLTPEELHKFKVVYAVAAIFSVFSFPFIPLNGIISANEKFIQLKFCDLVHKIITVVLMTGCLLLGYGLYALVIVNAISGIATILLKLIVVRRKTQMRIEWHFWDKDMLKAILGFSVWVTVAALAQRCVLNICPSILGMVSDSQNIAIFGIAMTIEGYVYTFASAINGLFLPKVTRMVANNQNDDILPLMIKVGRIQFYIIGMIFLGFICVGQNFINVWVGGDFSDVYLCAILMIAPSFISLAQEIGATTVIVQNKVKKSAKISVIKAVLNLGLGYPLAKVMGVQGMAISIFISYAVSTVLFNRLYHYNLGINIPSFFKESLFKMGGFMLIVCALCYSMNIVLNNSGWIHFIIKFMIFILVYNVIMFAMCLNRDEKNLLTSPFKKYISR</sequence>
<dbReference type="PANTHER" id="PTHR30250:SF26">
    <property type="entry name" value="PSMA PROTEIN"/>
    <property type="match status" value="1"/>
</dbReference>
<dbReference type="AlphaFoldDB" id="A0A413V6K4"/>
<feature type="transmembrane region" description="Helical" evidence="6">
    <location>
        <begin position="127"/>
        <end position="148"/>
    </location>
</feature>
<reference evidence="7 8" key="1">
    <citation type="submission" date="2018-08" db="EMBL/GenBank/DDBJ databases">
        <title>A genome reference for cultivated species of the human gut microbiota.</title>
        <authorList>
            <person name="Zou Y."/>
            <person name="Xue W."/>
            <person name="Luo G."/>
        </authorList>
    </citation>
    <scope>NUCLEOTIDE SEQUENCE [LARGE SCALE GENOMIC DNA]</scope>
    <source>
        <strain evidence="7 8">AM40-30BH</strain>
    </source>
</reference>
<feature type="transmembrane region" description="Helical" evidence="6">
    <location>
        <begin position="433"/>
        <end position="453"/>
    </location>
</feature>
<keyword evidence="5 6" id="KW-0472">Membrane</keyword>
<evidence type="ECO:0000256" key="1">
    <source>
        <dbReference type="ARBA" id="ARBA00004651"/>
    </source>
</evidence>
<feature type="transmembrane region" description="Helical" evidence="6">
    <location>
        <begin position="309"/>
        <end position="331"/>
    </location>
</feature>
<dbReference type="EMBL" id="QSGO01000033">
    <property type="protein sequence ID" value="RHB29217.1"/>
    <property type="molecule type" value="Genomic_DNA"/>
</dbReference>
<proteinExistence type="predicted"/>
<protein>
    <submittedName>
        <fullName evidence="7">Polysaccharide biosynthesis protein</fullName>
    </submittedName>
</protein>
<dbReference type="RefSeq" id="WP_122202327.1">
    <property type="nucleotide sequence ID" value="NZ_CABJFV010000033.1"/>
</dbReference>
<evidence type="ECO:0000256" key="6">
    <source>
        <dbReference type="SAM" id="Phobius"/>
    </source>
</evidence>
<keyword evidence="4 6" id="KW-1133">Transmembrane helix</keyword>
<comment type="subcellular location">
    <subcellularLocation>
        <location evidence="1">Cell membrane</location>
        <topology evidence="1">Multi-pass membrane protein</topology>
    </subcellularLocation>
</comment>
<evidence type="ECO:0000256" key="4">
    <source>
        <dbReference type="ARBA" id="ARBA00022989"/>
    </source>
</evidence>
<gene>
    <name evidence="7" type="ORF">DW888_19955</name>
</gene>
<dbReference type="PANTHER" id="PTHR30250">
    <property type="entry name" value="PST FAMILY PREDICTED COLANIC ACID TRANSPORTER"/>
    <property type="match status" value="1"/>
</dbReference>
<evidence type="ECO:0000256" key="5">
    <source>
        <dbReference type="ARBA" id="ARBA00023136"/>
    </source>
</evidence>
<keyword evidence="2" id="KW-1003">Cell membrane</keyword>
<comment type="caution">
    <text evidence="7">The sequence shown here is derived from an EMBL/GenBank/DDBJ whole genome shotgun (WGS) entry which is preliminary data.</text>
</comment>
<feature type="transmembrane region" description="Helical" evidence="6">
    <location>
        <begin position="395"/>
        <end position="413"/>
    </location>
</feature>
<keyword evidence="3 6" id="KW-0812">Transmembrane</keyword>
<dbReference type="Proteomes" id="UP000284379">
    <property type="component" value="Unassembled WGS sequence"/>
</dbReference>
<feature type="transmembrane region" description="Helical" evidence="6">
    <location>
        <begin position="184"/>
        <end position="202"/>
    </location>
</feature>
<dbReference type="GO" id="GO:0005886">
    <property type="term" value="C:plasma membrane"/>
    <property type="evidence" value="ECO:0007669"/>
    <property type="project" value="UniProtKB-SubCell"/>
</dbReference>
<evidence type="ECO:0000256" key="2">
    <source>
        <dbReference type="ARBA" id="ARBA00022475"/>
    </source>
</evidence>
<dbReference type="Pfam" id="PF01943">
    <property type="entry name" value="Polysacc_synt"/>
    <property type="match status" value="1"/>
</dbReference>
<feature type="transmembrane region" description="Helical" evidence="6">
    <location>
        <begin position="88"/>
        <end position="107"/>
    </location>
</feature>
<dbReference type="InterPro" id="IPR050833">
    <property type="entry name" value="Poly_Biosynth_Transport"/>
</dbReference>
<feature type="transmembrane region" description="Helical" evidence="6">
    <location>
        <begin position="160"/>
        <end position="178"/>
    </location>
</feature>